<protein>
    <recommendedName>
        <fullName evidence="3">Pyridine nucleotide-disulfide oxidoreductase domain-containing protein 2</fullName>
    </recommendedName>
</protein>
<dbReference type="OrthoDB" id="9814556at2"/>
<keyword evidence="6" id="KW-1185">Reference proteome</keyword>
<evidence type="ECO:0000256" key="1">
    <source>
        <dbReference type="ARBA" id="ARBA00037217"/>
    </source>
</evidence>
<dbReference type="SUPFAM" id="SSF51905">
    <property type="entry name" value="FAD/NAD(P)-binding domain"/>
    <property type="match status" value="1"/>
</dbReference>
<evidence type="ECO:0000256" key="2">
    <source>
        <dbReference type="ARBA" id="ARBA00038825"/>
    </source>
</evidence>
<reference evidence="6" key="1">
    <citation type="submission" date="2016-12" db="EMBL/GenBank/DDBJ databases">
        <title>Comparative genomics of four Isosphaeraceae planctomycetes: a common pool of plasmids and glycoside hydrolase genes.</title>
        <authorList>
            <person name="Ivanova A."/>
        </authorList>
    </citation>
    <scope>NUCLEOTIDE SEQUENCE [LARGE SCALE GENOMIC DNA]</scope>
    <source>
        <strain evidence="6">PX4</strain>
    </source>
</reference>
<dbReference type="STRING" id="1387353.BSF38_01589"/>
<organism evidence="5 6">
    <name type="scientific">Paludisphaera borealis</name>
    <dbReference type="NCBI Taxonomy" id="1387353"/>
    <lineage>
        <taxon>Bacteria</taxon>
        <taxon>Pseudomonadati</taxon>
        <taxon>Planctomycetota</taxon>
        <taxon>Planctomycetia</taxon>
        <taxon>Isosphaerales</taxon>
        <taxon>Isosphaeraceae</taxon>
        <taxon>Paludisphaera</taxon>
    </lineage>
</organism>
<evidence type="ECO:0000259" key="4">
    <source>
        <dbReference type="Pfam" id="PF01593"/>
    </source>
</evidence>
<name>A0A1U7CMF9_9BACT</name>
<keyword evidence="5" id="KW-0560">Oxidoreductase</keyword>
<accession>A0A1U7CMF9</accession>
<dbReference type="InterPro" id="IPR002937">
    <property type="entry name" value="Amino_oxidase"/>
</dbReference>
<dbReference type="Proteomes" id="UP000186309">
    <property type="component" value="Chromosome"/>
</dbReference>
<feature type="domain" description="Amine oxidase" evidence="4">
    <location>
        <begin position="43"/>
        <end position="528"/>
    </location>
</feature>
<dbReference type="KEGG" id="pbor:BSF38_01589"/>
<dbReference type="GO" id="GO:0016491">
    <property type="term" value="F:oxidoreductase activity"/>
    <property type="evidence" value="ECO:0007669"/>
    <property type="project" value="UniProtKB-KW"/>
</dbReference>
<comment type="function">
    <text evidence="1">Probable oxidoreductase that may play a role as regulator of mitochondrial function.</text>
</comment>
<dbReference type="AlphaFoldDB" id="A0A1U7CMF9"/>
<dbReference type="PANTHER" id="PTHR10668">
    <property type="entry name" value="PHYTOENE DEHYDROGENASE"/>
    <property type="match status" value="1"/>
</dbReference>
<dbReference type="Gene3D" id="3.50.50.60">
    <property type="entry name" value="FAD/NAD(P)-binding domain"/>
    <property type="match status" value="2"/>
</dbReference>
<dbReference type="InterPro" id="IPR036188">
    <property type="entry name" value="FAD/NAD-bd_sf"/>
</dbReference>
<sequence length="532" mass="57996">MAITPGGNRRTIETLGRMELTTPIKDLASRRWDAIVVGGGHNGLTAAAYLARAGKSVLVLEARDRVGGACTMEEVWPGFRLSPCAYLVGLLHPKVIDELSLPAHGFRWSPAAAGLFVPFDDGSSVQLWDDDERCADEIRRLSPVDVEGWRDFCSVKSRLRDALRPEGDDDFWIGKAPTIDQIDERLGGDHEARRLLFEWSMVECVENYFQDERLQMAYLGQGVIGTNASPHDPGTASIHFHHQSGRLGGIAGMWGYVEGGMGVVSFLLCDIARDLGVVVATGTPVAKILPGEGVELEGGDRILADVVVSNADPRVTLRLLGDAVDPTWKARVESVPQVGCTLKLNVALKELPSFKARPGVMNDHHKGQVNTPLTKAEWAEGFKAMRRGELPDRLWTELYFHTAHDSSVAPPGVHTMSVFAQYVPYTFARGDWDARREEVRRLALDSIGRFCENIPDAVIDVQVLGPPDIEKSVGLTGGHIFQGECLPPFMWANRLTPRTPMPGVFLCGACTHPGGSVIGINGRNAAMDVLGL</sequence>
<dbReference type="RefSeq" id="WP_076344550.1">
    <property type="nucleotide sequence ID" value="NZ_CP019082.1"/>
</dbReference>
<dbReference type="EMBL" id="CP019082">
    <property type="protein sequence ID" value="APW60125.1"/>
    <property type="molecule type" value="Genomic_DNA"/>
</dbReference>
<evidence type="ECO:0000313" key="5">
    <source>
        <dbReference type="EMBL" id="APW60125.1"/>
    </source>
</evidence>
<dbReference type="PANTHER" id="PTHR10668:SF103">
    <property type="entry name" value="PYRIDINE NUCLEOTIDE-DISULFIDE OXIDOREDUCTASE DOMAIN-CONTAINING PROTEIN 2"/>
    <property type="match status" value="1"/>
</dbReference>
<evidence type="ECO:0000256" key="3">
    <source>
        <dbReference type="ARBA" id="ARBA00040298"/>
    </source>
</evidence>
<gene>
    <name evidence="5" type="primary">crtI</name>
    <name evidence="5" type="ORF">BSF38_01589</name>
</gene>
<dbReference type="Pfam" id="PF01593">
    <property type="entry name" value="Amino_oxidase"/>
    <property type="match status" value="1"/>
</dbReference>
<comment type="subunit">
    <text evidence="2">Interacts with COX5B; this interaction may contribute to localize PYROXD2 to the inner face of the inner mitochondrial membrane.</text>
</comment>
<evidence type="ECO:0000313" key="6">
    <source>
        <dbReference type="Proteomes" id="UP000186309"/>
    </source>
</evidence>
<proteinExistence type="predicted"/>